<evidence type="ECO:0000313" key="3">
    <source>
        <dbReference type="EMBL" id="CEK73720.1"/>
    </source>
</evidence>
<evidence type="ECO:0000256" key="1">
    <source>
        <dbReference type="SAM" id="Phobius"/>
    </source>
</evidence>
<organism evidence="3">
    <name type="scientific">Arion vulgaris</name>
    <dbReference type="NCBI Taxonomy" id="1028688"/>
    <lineage>
        <taxon>Eukaryota</taxon>
        <taxon>Metazoa</taxon>
        <taxon>Spiralia</taxon>
        <taxon>Lophotrochozoa</taxon>
        <taxon>Mollusca</taxon>
        <taxon>Gastropoda</taxon>
        <taxon>Heterobranchia</taxon>
        <taxon>Euthyneura</taxon>
        <taxon>Panpulmonata</taxon>
        <taxon>Eupulmonata</taxon>
        <taxon>Stylommatophora</taxon>
        <taxon>Helicina</taxon>
        <taxon>Arionoidea</taxon>
        <taxon>Arionidae</taxon>
        <taxon>Arion</taxon>
    </lineage>
</organism>
<keyword evidence="1" id="KW-1133">Transmembrane helix</keyword>
<feature type="transmembrane region" description="Helical" evidence="1">
    <location>
        <begin position="12"/>
        <end position="32"/>
    </location>
</feature>
<proteinExistence type="predicted"/>
<dbReference type="AlphaFoldDB" id="A0A0B7A187"/>
<keyword evidence="1" id="KW-0812">Transmembrane</keyword>
<reference evidence="3" key="1">
    <citation type="submission" date="2014-12" db="EMBL/GenBank/DDBJ databases">
        <title>Insight into the proteome of Arion vulgaris.</title>
        <authorList>
            <person name="Aradska J."/>
            <person name="Bulat T."/>
            <person name="Smidak R."/>
            <person name="Sarate P."/>
            <person name="Gangsoo J."/>
            <person name="Sialana F."/>
            <person name="Bilban M."/>
            <person name="Lubec G."/>
        </authorList>
    </citation>
    <scope>NUCLEOTIDE SEQUENCE</scope>
    <source>
        <tissue evidence="3">Skin</tissue>
    </source>
</reference>
<keyword evidence="1" id="KW-0472">Membrane</keyword>
<protein>
    <submittedName>
        <fullName evidence="3">Uncharacterized protein</fullName>
    </submittedName>
</protein>
<dbReference type="EMBL" id="HACG01026855">
    <property type="protein sequence ID" value="CEK73720.1"/>
    <property type="molecule type" value="Transcribed_RNA"/>
</dbReference>
<gene>
    <name evidence="3" type="primary">ORF87968</name>
    <name evidence="2" type="synonym">ORF87964</name>
</gene>
<dbReference type="EMBL" id="HACG01026854">
    <property type="protein sequence ID" value="CEK73719.1"/>
    <property type="molecule type" value="Transcribed_RNA"/>
</dbReference>
<sequence>MVMSAISISFPDHNCISQTICLLITLCAYMAWYKNKVKWAVLNESKLLLSYITSLTYLEHIHYVALYVWLKAMVTALISIVRQEKVHFS</sequence>
<evidence type="ECO:0000313" key="2">
    <source>
        <dbReference type="EMBL" id="CEK73719.1"/>
    </source>
</evidence>
<name>A0A0B7A187_9EUPU</name>
<accession>A0A0B7A187</accession>